<comment type="similarity">
    <text evidence="7">Belongs to the CmpA/NrtA family.</text>
</comment>
<keyword evidence="3" id="KW-1003">Cell membrane</keyword>
<evidence type="ECO:0000256" key="3">
    <source>
        <dbReference type="ARBA" id="ARBA00022475"/>
    </source>
</evidence>
<proteinExistence type="inferred from homology"/>
<evidence type="ECO:0000256" key="7">
    <source>
        <dbReference type="ARBA" id="ARBA00024031"/>
    </source>
</evidence>
<keyword evidence="4" id="KW-0997">Cell inner membrane</keyword>
<dbReference type="EMBL" id="CP124734">
    <property type="protein sequence ID" value="WHA43041.1"/>
    <property type="molecule type" value="Genomic_DNA"/>
</dbReference>
<dbReference type="PROSITE" id="PS51318">
    <property type="entry name" value="TAT"/>
    <property type="match status" value="1"/>
</dbReference>
<gene>
    <name evidence="9" type="ORF">CFBP5477_017440</name>
</gene>
<keyword evidence="5 8" id="KW-0732">Signal</keyword>
<evidence type="ECO:0000256" key="6">
    <source>
        <dbReference type="ARBA" id="ARBA00023136"/>
    </source>
</evidence>
<evidence type="ECO:0000313" key="10">
    <source>
        <dbReference type="Proteomes" id="UP000298664"/>
    </source>
</evidence>
<sequence length="432" mass="46644">MKKMLSSSISRRAILKTSATAALITAVRTAFPSGAFAATSEPEVKGAKLGFIALTDAAPLIVASEKGLFAKHGMPDVEVLKQASWGATRDNLVLGGAANGIDGAHILTPMPYLIHTGKVTQNNVPVPMAILARLNLDSQGISVAKEYADTGVQLDASKLKAAFEKKKAEGKEIKAAMTFPGGTHDLWIRYWLAAGGIDPDKDVSTIVVPPPQMVANMKVGNMDVFCVGEPWNEQLVNQGIGFTACTTGELWKGHPEKALGMRADWIEKNPNAAKAILMAVMEAQQWCDSMDNKEEMSAILGKRQWFNVPPKDVLGRLKGDINYGNGRVAHGTDLQMKFWKDGASYPFHSHDSWFLAENIRWGKLPANTDIKSLVGQVNREDLWRAAAKDLGVAAADIPASPSRGKETFFDGKVFDPENPSAYLESLSIKAAS</sequence>
<feature type="chain" id="PRO_5042089471" evidence="8">
    <location>
        <begin position="38"/>
        <end position="432"/>
    </location>
</feature>
<accession>A0AAF0HEP8</accession>
<evidence type="ECO:0000256" key="1">
    <source>
        <dbReference type="ARBA" id="ARBA00004308"/>
    </source>
</evidence>
<evidence type="ECO:0000313" key="9">
    <source>
        <dbReference type="EMBL" id="WHA43041.1"/>
    </source>
</evidence>
<evidence type="ECO:0000256" key="8">
    <source>
        <dbReference type="SAM" id="SignalP"/>
    </source>
</evidence>
<protein>
    <submittedName>
        <fullName evidence="9">CmpA/NrtA family ABC transporter substrate-binding protein</fullName>
    </submittedName>
</protein>
<feature type="signal peptide" evidence="8">
    <location>
        <begin position="1"/>
        <end position="37"/>
    </location>
</feature>
<dbReference type="Gene3D" id="3.40.190.10">
    <property type="entry name" value="Periplasmic binding protein-like II"/>
    <property type="match status" value="2"/>
</dbReference>
<dbReference type="InterPro" id="IPR044527">
    <property type="entry name" value="NrtA/CpmA_ABC-bd_dom"/>
</dbReference>
<dbReference type="PANTHER" id="PTHR30024">
    <property type="entry name" value="ALIPHATIC SULFONATES-BINDING PROTEIN-RELATED"/>
    <property type="match status" value="1"/>
</dbReference>
<evidence type="ECO:0000256" key="5">
    <source>
        <dbReference type="ARBA" id="ARBA00022729"/>
    </source>
</evidence>
<dbReference type="SUPFAM" id="SSF53850">
    <property type="entry name" value="Periplasmic binding protein-like II"/>
    <property type="match status" value="1"/>
</dbReference>
<organism evidence="9 10">
    <name type="scientific">Agrobacterium larrymoorei</name>
    <dbReference type="NCBI Taxonomy" id="160699"/>
    <lineage>
        <taxon>Bacteria</taxon>
        <taxon>Pseudomonadati</taxon>
        <taxon>Pseudomonadota</taxon>
        <taxon>Alphaproteobacteria</taxon>
        <taxon>Hyphomicrobiales</taxon>
        <taxon>Rhizobiaceae</taxon>
        <taxon>Rhizobium/Agrobacterium group</taxon>
        <taxon>Agrobacterium</taxon>
    </lineage>
</organism>
<evidence type="ECO:0000256" key="4">
    <source>
        <dbReference type="ARBA" id="ARBA00022519"/>
    </source>
</evidence>
<keyword evidence="6" id="KW-0472">Membrane</keyword>
<dbReference type="InterPro" id="IPR006311">
    <property type="entry name" value="TAT_signal"/>
</dbReference>
<keyword evidence="2" id="KW-0813">Transport</keyword>
<comment type="subcellular location">
    <subcellularLocation>
        <location evidence="1">Endomembrane system</location>
    </subcellularLocation>
</comment>
<reference evidence="9" key="1">
    <citation type="submission" date="2023-05" db="EMBL/GenBank/DDBJ databases">
        <title>Complete genome sequence of Agrobacterium larrymoorei CFBP5477.</title>
        <authorList>
            <person name="Yen H.-C."/>
            <person name="Chou L."/>
            <person name="Lin Y.-C."/>
            <person name="Lai E.-M."/>
            <person name="Kuo C.-H."/>
        </authorList>
    </citation>
    <scope>NUCLEOTIDE SEQUENCE</scope>
    <source>
        <strain evidence="9">CFBP5477</strain>
    </source>
</reference>
<dbReference type="CDD" id="cd13553">
    <property type="entry name" value="PBP2_NrtA_CpmA_like"/>
    <property type="match status" value="1"/>
</dbReference>
<dbReference type="RefSeq" id="WP_137395027.1">
    <property type="nucleotide sequence ID" value="NZ_CP124734.1"/>
</dbReference>
<name>A0AAF0HEP8_9HYPH</name>
<dbReference type="PANTHER" id="PTHR30024:SF7">
    <property type="entry name" value="NITRATE_NITRITE BINDING PROTEIN NRTA"/>
    <property type="match status" value="1"/>
</dbReference>
<dbReference type="GO" id="GO:0012505">
    <property type="term" value="C:endomembrane system"/>
    <property type="evidence" value="ECO:0007669"/>
    <property type="project" value="UniProtKB-SubCell"/>
</dbReference>
<evidence type="ECO:0000256" key="2">
    <source>
        <dbReference type="ARBA" id="ARBA00022448"/>
    </source>
</evidence>
<dbReference type="Proteomes" id="UP000298664">
    <property type="component" value="Chromosome Linear"/>
</dbReference>
<dbReference type="AlphaFoldDB" id="A0AAF0HEP8"/>
<dbReference type="Pfam" id="PF13379">
    <property type="entry name" value="NMT1_2"/>
    <property type="match status" value="1"/>
</dbReference>